<protein>
    <submittedName>
        <fullName evidence="5">EAL domain-containing protein</fullName>
    </submittedName>
</protein>
<dbReference type="Gene3D" id="3.30.450.20">
    <property type="entry name" value="PAS domain"/>
    <property type="match status" value="3"/>
</dbReference>
<dbReference type="InterPro" id="IPR043128">
    <property type="entry name" value="Rev_trsase/Diguanyl_cyclase"/>
</dbReference>
<dbReference type="Gene3D" id="3.30.70.270">
    <property type="match status" value="1"/>
</dbReference>
<dbReference type="SMART" id="SM00086">
    <property type="entry name" value="PAC"/>
    <property type="match status" value="1"/>
</dbReference>
<dbReference type="Pfam" id="PF08447">
    <property type="entry name" value="PAS_3"/>
    <property type="match status" value="1"/>
</dbReference>
<dbReference type="InterPro" id="IPR013655">
    <property type="entry name" value="PAS_fold_3"/>
</dbReference>
<evidence type="ECO:0000313" key="5">
    <source>
        <dbReference type="EMBL" id="MEA5517762.1"/>
    </source>
</evidence>
<dbReference type="PROSITE" id="PS50113">
    <property type="entry name" value="PAC"/>
    <property type="match status" value="1"/>
</dbReference>
<dbReference type="PROSITE" id="PS50887">
    <property type="entry name" value="GGDEF"/>
    <property type="match status" value="1"/>
</dbReference>
<feature type="domain" description="PAC" evidence="2">
    <location>
        <begin position="447"/>
        <end position="499"/>
    </location>
</feature>
<dbReference type="SMART" id="SM00091">
    <property type="entry name" value="PAS"/>
    <property type="match status" value="1"/>
</dbReference>
<dbReference type="CDD" id="cd01948">
    <property type="entry name" value="EAL"/>
    <property type="match status" value="1"/>
</dbReference>
<reference evidence="5 6" key="1">
    <citation type="submission" date="2023-12" db="EMBL/GenBank/DDBJ databases">
        <title>Baltic Sea Cyanobacteria.</title>
        <authorList>
            <person name="Delbaje E."/>
            <person name="Fewer D.P."/>
            <person name="Shishido T.K."/>
        </authorList>
    </citation>
    <scope>NUCLEOTIDE SEQUENCE [LARGE SCALE GENOMIC DNA]</scope>
    <source>
        <strain evidence="5 6">CCNP 1315</strain>
    </source>
</reference>
<dbReference type="Pfam" id="PF00563">
    <property type="entry name" value="EAL"/>
    <property type="match status" value="1"/>
</dbReference>
<dbReference type="PANTHER" id="PTHR44757">
    <property type="entry name" value="DIGUANYLATE CYCLASE DGCP"/>
    <property type="match status" value="1"/>
</dbReference>
<dbReference type="PROSITE" id="PS50112">
    <property type="entry name" value="PAS"/>
    <property type="match status" value="1"/>
</dbReference>
<dbReference type="RefSeq" id="WP_323306770.1">
    <property type="nucleotide sequence ID" value="NZ_JAYGHT010000003.1"/>
</dbReference>
<dbReference type="SMART" id="SM00267">
    <property type="entry name" value="GGDEF"/>
    <property type="match status" value="1"/>
</dbReference>
<dbReference type="EMBL" id="JAYGHT010000003">
    <property type="protein sequence ID" value="MEA5517762.1"/>
    <property type="molecule type" value="Genomic_DNA"/>
</dbReference>
<evidence type="ECO:0000313" key="6">
    <source>
        <dbReference type="Proteomes" id="UP001301728"/>
    </source>
</evidence>
<feature type="domain" description="PAS" evidence="1">
    <location>
        <begin position="371"/>
        <end position="443"/>
    </location>
</feature>
<sequence>MPFFKALLQGAFDHTMESQSLTPIQRAVLDLAGQLRRETAAHISAYLKTYLDTPHQVNQINANAIRYAQINRNNFESIQQYFWQQIQIFDSVSGMNWGDNTGKYIGITLLADHTPTLEIKTPTTGVNKYIYALDDRGNSTFEPIGLCPNYDPRHRLWYQTAQQFNGATWSPIYQYSNTIQVQLGLMAVLPLYDPKNCFMGVLGCDLSLSHIGEFLKTLTVDQGSIAFIVEPCGTLVASSSVTHPLTVDPTQTATCLKAIHSSDRLIQATTLYLYQHFENLAEINTDHQLEFTWNQEIQLIDVFPFNDSRGLNWLIVLVTPESKFLQKIPPDYHHTSSQAQATLERINQNLEQRIQPRSSSLKQLDEALKSSEDRWKLALQGSNDGIWDWNVQTNELFFSPRAKEMLGYEDHEINNHLAEWEKQIHPEDRERVLKAIEDHLDQKNHNYSTEYRIRCKDGSYKWVLHRGQALWNDQGDPIRMVGSQTDLSQQQAALRERKQAEAKLFYFAYHDSLTRLPNRAFFMDKLQLTLNQARQHSDHLFAVLFIDLDRFKLVNDGLGHLAGDELLIRVGQKLQHCIKSNDTLARLGGDEFAILLDKIQGISDSILVAELILATLQEPFLLEEQSVSISASIGITLSHYYASNHSYKHSTDILRDADLAMYHAKHHSSLRYAIFDSKMQMNTLMRLRLENDLRAAIESSKLKVYYQPIVCFKTGKIKSFEALVRLPDPKKGLISPGEFIPIAEETGLIVPLGEWVLRAACQQLRQWQIQEGLDPNISVSVNVAGQQFSQKKIVRQVQQILQETELTPANLRLEITESAIAEHLEWVAKRLTQLQQMGIQILIDDFGTGYSSLDRLQRFPIDTLKIDRSFVSQMTSPNSNSKFVEAIANFAHSLGFSIVAEGIETLEQKQIIQQIGCEYGQGNLFSAAVDAATMTAFIQRHPIF</sequence>
<dbReference type="Gene3D" id="3.20.20.450">
    <property type="entry name" value="EAL domain"/>
    <property type="match status" value="1"/>
</dbReference>
<dbReference type="InterPro" id="IPR052155">
    <property type="entry name" value="Biofilm_reg_signaling"/>
</dbReference>
<organism evidence="5 6">
    <name type="scientific">Limnoraphis robusta CCNP1315</name>
    <dbReference type="NCBI Taxonomy" id="3110306"/>
    <lineage>
        <taxon>Bacteria</taxon>
        <taxon>Bacillati</taxon>
        <taxon>Cyanobacteriota</taxon>
        <taxon>Cyanophyceae</taxon>
        <taxon>Oscillatoriophycideae</taxon>
        <taxon>Oscillatoriales</taxon>
        <taxon>Sirenicapillariaceae</taxon>
        <taxon>Limnoraphis</taxon>
    </lineage>
</organism>
<dbReference type="SUPFAM" id="SSF141868">
    <property type="entry name" value="EAL domain-like"/>
    <property type="match status" value="1"/>
</dbReference>
<accession>A0ABU5TS75</accession>
<dbReference type="CDD" id="cd01949">
    <property type="entry name" value="GGDEF"/>
    <property type="match status" value="1"/>
</dbReference>
<dbReference type="InterPro" id="IPR035919">
    <property type="entry name" value="EAL_sf"/>
</dbReference>
<name>A0ABU5TS75_9CYAN</name>
<evidence type="ECO:0000259" key="3">
    <source>
        <dbReference type="PROSITE" id="PS50883"/>
    </source>
</evidence>
<dbReference type="CDD" id="cd12913">
    <property type="entry name" value="PDC1_MCP_like"/>
    <property type="match status" value="1"/>
</dbReference>
<keyword evidence="6" id="KW-1185">Reference proteome</keyword>
<dbReference type="InterPro" id="IPR000014">
    <property type="entry name" value="PAS"/>
</dbReference>
<dbReference type="Pfam" id="PF00990">
    <property type="entry name" value="GGDEF"/>
    <property type="match status" value="1"/>
</dbReference>
<dbReference type="InterPro" id="IPR001633">
    <property type="entry name" value="EAL_dom"/>
</dbReference>
<dbReference type="SUPFAM" id="SSF55785">
    <property type="entry name" value="PYP-like sensor domain (PAS domain)"/>
    <property type="match status" value="1"/>
</dbReference>
<dbReference type="SMART" id="SM00052">
    <property type="entry name" value="EAL"/>
    <property type="match status" value="1"/>
</dbReference>
<dbReference type="PANTHER" id="PTHR44757:SF2">
    <property type="entry name" value="BIOFILM ARCHITECTURE MAINTENANCE PROTEIN MBAA"/>
    <property type="match status" value="1"/>
</dbReference>
<dbReference type="NCBIfam" id="TIGR00229">
    <property type="entry name" value="sensory_box"/>
    <property type="match status" value="1"/>
</dbReference>
<gene>
    <name evidence="5" type="ORF">VB854_02235</name>
</gene>
<dbReference type="Proteomes" id="UP001301728">
    <property type="component" value="Unassembled WGS sequence"/>
</dbReference>
<feature type="domain" description="EAL" evidence="3">
    <location>
        <begin position="686"/>
        <end position="942"/>
    </location>
</feature>
<dbReference type="InterPro" id="IPR000160">
    <property type="entry name" value="GGDEF_dom"/>
</dbReference>
<proteinExistence type="predicted"/>
<dbReference type="SUPFAM" id="SSF55073">
    <property type="entry name" value="Nucleotide cyclase"/>
    <property type="match status" value="1"/>
</dbReference>
<dbReference type="CDD" id="cd00130">
    <property type="entry name" value="PAS"/>
    <property type="match status" value="1"/>
</dbReference>
<evidence type="ECO:0000259" key="2">
    <source>
        <dbReference type="PROSITE" id="PS50113"/>
    </source>
</evidence>
<dbReference type="NCBIfam" id="TIGR00254">
    <property type="entry name" value="GGDEF"/>
    <property type="match status" value="1"/>
</dbReference>
<feature type="domain" description="GGDEF" evidence="4">
    <location>
        <begin position="539"/>
        <end position="677"/>
    </location>
</feature>
<dbReference type="PROSITE" id="PS50883">
    <property type="entry name" value="EAL"/>
    <property type="match status" value="1"/>
</dbReference>
<evidence type="ECO:0000259" key="4">
    <source>
        <dbReference type="PROSITE" id="PS50887"/>
    </source>
</evidence>
<comment type="caution">
    <text evidence="5">The sequence shown here is derived from an EMBL/GenBank/DDBJ whole genome shotgun (WGS) entry which is preliminary data.</text>
</comment>
<evidence type="ECO:0000259" key="1">
    <source>
        <dbReference type="PROSITE" id="PS50112"/>
    </source>
</evidence>
<dbReference type="InterPro" id="IPR029787">
    <property type="entry name" value="Nucleotide_cyclase"/>
</dbReference>
<dbReference type="InterPro" id="IPR035965">
    <property type="entry name" value="PAS-like_dom_sf"/>
</dbReference>
<dbReference type="InterPro" id="IPR001610">
    <property type="entry name" value="PAC"/>
</dbReference>
<dbReference type="InterPro" id="IPR000700">
    <property type="entry name" value="PAS-assoc_C"/>
</dbReference>